<evidence type="ECO:0000313" key="2">
    <source>
        <dbReference type="Proteomes" id="UP000789525"/>
    </source>
</evidence>
<name>A0ACA9PLY7_9GLOM</name>
<proteinExistence type="predicted"/>
<keyword evidence="2" id="KW-1185">Reference proteome</keyword>
<protein>
    <submittedName>
        <fullName evidence="1">5806_t:CDS:1</fullName>
    </submittedName>
</protein>
<gene>
    <name evidence="1" type="ORF">ACOLOM_LOCUS10881</name>
</gene>
<organism evidence="1 2">
    <name type="scientific">Acaulospora colombiana</name>
    <dbReference type="NCBI Taxonomy" id="27376"/>
    <lineage>
        <taxon>Eukaryota</taxon>
        <taxon>Fungi</taxon>
        <taxon>Fungi incertae sedis</taxon>
        <taxon>Mucoromycota</taxon>
        <taxon>Glomeromycotina</taxon>
        <taxon>Glomeromycetes</taxon>
        <taxon>Diversisporales</taxon>
        <taxon>Acaulosporaceae</taxon>
        <taxon>Acaulospora</taxon>
    </lineage>
</organism>
<sequence length="93" mass="10337">METCGYLGASLEEFLGSQQFLQIIVNVSYRPEAHLLSPRGQPWVEIMPATASTNPPVPFPAYAFEQPHANGPRDSQQPAHVLTKGHHRHGQKH</sequence>
<dbReference type="EMBL" id="CAJVPT010036715">
    <property type="protein sequence ID" value="CAG8715425.1"/>
    <property type="molecule type" value="Genomic_DNA"/>
</dbReference>
<comment type="caution">
    <text evidence="1">The sequence shown here is derived from an EMBL/GenBank/DDBJ whole genome shotgun (WGS) entry which is preliminary data.</text>
</comment>
<evidence type="ECO:0000313" key="1">
    <source>
        <dbReference type="EMBL" id="CAG8715425.1"/>
    </source>
</evidence>
<dbReference type="Proteomes" id="UP000789525">
    <property type="component" value="Unassembled WGS sequence"/>
</dbReference>
<reference evidence="1" key="1">
    <citation type="submission" date="2021-06" db="EMBL/GenBank/DDBJ databases">
        <authorList>
            <person name="Kallberg Y."/>
            <person name="Tangrot J."/>
            <person name="Rosling A."/>
        </authorList>
    </citation>
    <scope>NUCLEOTIDE SEQUENCE</scope>
    <source>
        <strain evidence="1">CL356</strain>
    </source>
</reference>
<accession>A0ACA9PLY7</accession>
<feature type="non-terminal residue" evidence="1">
    <location>
        <position position="93"/>
    </location>
</feature>